<reference evidence="1 2" key="1">
    <citation type="journal article" date="2022" name="New Phytol.">
        <title>Ecological generalism drives hyperdiversity of secondary metabolite gene clusters in xylarialean endophytes.</title>
        <authorList>
            <person name="Franco M.E.E."/>
            <person name="Wisecaver J.H."/>
            <person name="Arnold A.E."/>
            <person name="Ju Y.M."/>
            <person name="Slot J.C."/>
            <person name="Ahrendt S."/>
            <person name="Moore L.P."/>
            <person name="Eastman K.E."/>
            <person name="Scott K."/>
            <person name="Konkel Z."/>
            <person name="Mondo S.J."/>
            <person name="Kuo A."/>
            <person name="Hayes R.D."/>
            <person name="Haridas S."/>
            <person name="Andreopoulos B."/>
            <person name="Riley R."/>
            <person name="LaButti K."/>
            <person name="Pangilinan J."/>
            <person name="Lipzen A."/>
            <person name="Amirebrahimi M."/>
            <person name="Yan J."/>
            <person name="Adam C."/>
            <person name="Keymanesh K."/>
            <person name="Ng V."/>
            <person name="Louie K."/>
            <person name="Northen T."/>
            <person name="Drula E."/>
            <person name="Henrissat B."/>
            <person name="Hsieh H.M."/>
            <person name="Youens-Clark K."/>
            <person name="Lutzoni F."/>
            <person name="Miadlikowska J."/>
            <person name="Eastwood D.C."/>
            <person name="Hamelin R.C."/>
            <person name="Grigoriev I.V."/>
            <person name="U'Ren J.M."/>
        </authorList>
    </citation>
    <scope>NUCLEOTIDE SEQUENCE [LARGE SCALE GENOMIC DNA]</scope>
    <source>
        <strain evidence="1 2">CBS 119005</strain>
    </source>
</reference>
<evidence type="ECO:0000313" key="1">
    <source>
        <dbReference type="EMBL" id="KAI4859450.1"/>
    </source>
</evidence>
<accession>A0ACB9YJ76</accession>
<keyword evidence="2" id="KW-1185">Reference proteome</keyword>
<comment type="caution">
    <text evidence="1">The sequence shown here is derived from an EMBL/GenBank/DDBJ whole genome shotgun (WGS) entry which is preliminary data.</text>
</comment>
<sequence length="669" mass="72334">MLSRLSFAAFALGAIAVPSPQSLNSSLSIVVDNDLQGPSSNVSNSGVLLLEEYSSDDASAACEAVGEQLWSPELVAGSIQNVLNYIKHLASGLGLEQFWIAPEDQSARTIKTDGHVSLVKSHAVLPVMCTQTAPFSNESFKDTSEKWQVTVQSNNETLTGFRDRFSFRFLGVRYAPQPERFTYSVPYVGNGSQVSATEYGSQCVQVGNVGSEDCLFLNIWTTYLPGPGSAKEKLKPVMFWIHGGAFAGGTGNDPTSDGGNLASRGDVVVVGINYRLNTLGFLALNDGVTNGNFGLADQINAIDWVRNHIKDFGGDPDRITIFGQSAGAASVRALIASPKAIGKFAGAIPVSSLGGINYGVSYAKYYTIEEDLEVAGNAVLTESGCANATSQVDCLRSLSAYKLANLGTITRFPVVDGTYLTSDELELEGPTLPVRIMMGIARDDGAPFISYPQTTNQSEYLAAEGYDVPSTELFPVPNIENKTRALFEMGSHLATDGVFRCIDQATVYAGVKNGRFDPVYFYEFNRTYQITSWPGLDLCEPPKTAEHPYGDPSAEYLKCHSGELYYVFGNLGRQSLPMRDEFDLPFEQLVVDAFSAFARSFDPNPDAAFLAARGHAGTLRELERAGAWRPATAEDPTAMRTLQWPSFQGAFPEAAQCESLGLGLDYYLK</sequence>
<dbReference type="EMBL" id="MU393633">
    <property type="protein sequence ID" value="KAI4859450.1"/>
    <property type="molecule type" value="Genomic_DNA"/>
</dbReference>
<name>A0ACB9YJ76_9PEZI</name>
<dbReference type="Proteomes" id="UP001497700">
    <property type="component" value="Unassembled WGS sequence"/>
</dbReference>
<gene>
    <name evidence="1" type="ORF">F4820DRAFT_439778</name>
</gene>
<protein>
    <submittedName>
        <fullName evidence="1">Alpha/beta-hydrolase</fullName>
    </submittedName>
</protein>
<organism evidence="1 2">
    <name type="scientific">Hypoxylon rubiginosum</name>
    <dbReference type="NCBI Taxonomy" id="110542"/>
    <lineage>
        <taxon>Eukaryota</taxon>
        <taxon>Fungi</taxon>
        <taxon>Dikarya</taxon>
        <taxon>Ascomycota</taxon>
        <taxon>Pezizomycotina</taxon>
        <taxon>Sordariomycetes</taxon>
        <taxon>Xylariomycetidae</taxon>
        <taxon>Xylariales</taxon>
        <taxon>Hypoxylaceae</taxon>
        <taxon>Hypoxylon</taxon>
    </lineage>
</organism>
<proteinExistence type="predicted"/>
<evidence type="ECO:0000313" key="2">
    <source>
        <dbReference type="Proteomes" id="UP001497700"/>
    </source>
</evidence>